<proteinExistence type="predicted"/>
<organism evidence="1 2">
    <name type="scientific">Aquimarina mytili</name>
    <dbReference type="NCBI Taxonomy" id="874423"/>
    <lineage>
        <taxon>Bacteria</taxon>
        <taxon>Pseudomonadati</taxon>
        <taxon>Bacteroidota</taxon>
        <taxon>Flavobacteriia</taxon>
        <taxon>Flavobacteriales</taxon>
        <taxon>Flavobacteriaceae</taxon>
        <taxon>Aquimarina</taxon>
    </lineage>
</organism>
<protein>
    <submittedName>
        <fullName evidence="1">Uncharacterized protein</fullName>
    </submittedName>
</protein>
<dbReference type="RefSeq" id="WP_201917439.1">
    <property type="nucleotide sequence ID" value="NZ_BAABAX010000023.1"/>
</dbReference>
<comment type="caution">
    <text evidence="1">The sequence shown here is derived from an EMBL/GenBank/DDBJ whole genome shotgun (WGS) entry which is preliminary data.</text>
</comment>
<keyword evidence="2" id="KW-1185">Reference proteome</keyword>
<reference evidence="1" key="1">
    <citation type="submission" date="2021-01" db="EMBL/GenBank/DDBJ databases">
        <authorList>
            <person name="Zhong Y.L."/>
        </authorList>
    </citation>
    <scope>NUCLEOTIDE SEQUENCE</scope>
    <source>
        <strain evidence="1">KCTC 23302</strain>
    </source>
</reference>
<accession>A0A936ZVU0</accession>
<name>A0A936ZVU0_9FLAO</name>
<gene>
    <name evidence="1" type="ORF">JJQ60_05305</name>
</gene>
<dbReference type="EMBL" id="JAERQJ010000002">
    <property type="protein sequence ID" value="MBL0682920.1"/>
    <property type="molecule type" value="Genomic_DNA"/>
</dbReference>
<sequence length="78" mass="9091">MEEDCQMYASVSDLNTNANLREAISRDVTDKELEKFVYQGIDFNTSKFSEKLKLIRIKIKGYFDNGRSTDDLNDVKKF</sequence>
<dbReference type="AlphaFoldDB" id="A0A936ZVU0"/>
<dbReference type="Proteomes" id="UP000651057">
    <property type="component" value="Unassembled WGS sequence"/>
</dbReference>
<evidence type="ECO:0000313" key="2">
    <source>
        <dbReference type="Proteomes" id="UP000651057"/>
    </source>
</evidence>
<evidence type="ECO:0000313" key="1">
    <source>
        <dbReference type="EMBL" id="MBL0682920.1"/>
    </source>
</evidence>